<protein>
    <submittedName>
        <fullName evidence="7">SDR family oxidoreductase</fullName>
    </submittedName>
</protein>
<dbReference type="GO" id="GO:0016491">
    <property type="term" value="F:oxidoreductase activity"/>
    <property type="evidence" value="ECO:0007669"/>
    <property type="project" value="UniProtKB-KW"/>
</dbReference>
<dbReference type="Pfam" id="PF13561">
    <property type="entry name" value="adh_short_C2"/>
    <property type="match status" value="1"/>
</dbReference>
<gene>
    <name evidence="7" type="ORF">OCS65_24625</name>
</gene>
<dbReference type="PANTHER" id="PTHR43180:SF28">
    <property type="entry name" value="NAD(P)-BINDING ROSSMANN-FOLD SUPERFAMILY PROTEIN"/>
    <property type="match status" value="1"/>
</dbReference>
<keyword evidence="4" id="KW-0443">Lipid metabolism</keyword>
<dbReference type="GeneID" id="83623671"/>
<accession>A0AA46PET9</accession>
<organism evidence="7 8">
    <name type="scientific">Rhodococcus aetherivorans</name>
    <dbReference type="NCBI Taxonomy" id="191292"/>
    <lineage>
        <taxon>Bacteria</taxon>
        <taxon>Bacillati</taxon>
        <taxon>Actinomycetota</taxon>
        <taxon>Actinomycetes</taxon>
        <taxon>Mycobacteriales</taxon>
        <taxon>Nocardiaceae</taxon>
        <taxon>Rhodococcus</taxon>
    </lineage>
</organism>
<dbReference type="InterPro" id="IPR002347">
    <property type="entry name" value="SDR_fam"/>
</dbReference>
<evidence type="ECO:0000256" key="2">
    <source>
        <dbReference type="ARBA" id="ARBA00023002"/>
    </source>
</evidence>
<proteinExistence type="inferred from homology"/>
<dbReference type="PANTHER" id="PTHR43180">
    <property type="entry name" value="3-OXOACYL-(ACYL-CARRIER-PROTEIN) REDUCTASE (AFU_ORTHOLOGUE AFUA_6G11210)"/>
    <property type="match status" value="1"/>
</dbReference>
<dbReference type="GO" id="GO:0008202">
    <property type="term" value="P:steroid metabolic process"/>
    <property type="evidence" value="ECO:0007669"/>
    <property type="project" value="UniProtKB-KW"/>
</dbReference>
<evidence type="ECO:0000313" key="8">
    <source>
        <dbReference type="Proteomes" id="UP001163947"/>
    </source>
</evidence>
<evidence type="ECO:0000256" key="5">
    <source>
        <dbReference type="ARBA" id="ARBA00023221"/>
    </source>
</evidence>
<dbReference type="Proteomes" id="UP001163947">
    <property type="component" value="Chromosome"/>
</dbReference>
<keyword evidence="5" id="KW-0753">Steroid metabolism</keyword>
<keyword evidence="3" id="KW-0520">NAD</keyword>
<reference evidence="7" key="1">
    <citation type="submission" date="2022-09" db="EMBL/GenBank/DDBJ databases">
        <title>The genome sequence of Rhodococcus aetherivorans N1.</title>
        <authorList>
            <person name="Jiang W."/>
        </authorList>
    </citation>
    <scope>NUCLEOTIDE SEQUENCE</scope>
    <source>
        <strain evidence="7">N1</strain>
    </source>
</reference>
<sequence>MSRELNGKVAVVTGGAGGIGRAVTEAFVDNGAVVLVGDIDDHRGAEVADTHPGSIVFHHTDVTCETDIQALVAAAVDTFGRIDIMVNNAGALGGQGRLLDVDADSFTRTSDLLLRSVLLGHKHAGQRMKAQGTGGSIVSISSIATTLAGIGSVSYSAVKAGIEQIARAASHELGRYAIRSNVITPGVILTPILAQATRLGRERHNEFLDRLAPRLGELHPLGRAGTVQDIADVAVFLAGDRSGFVTGQSLTVDGGLTSVWAHDMAVLVREVLSTMAEGQGPLRTPPSGTAEIRSGTVTESTDRFETS</sequence>
<keyword evidence="2" id="KW-0560">Oxidoreductase</keyword>
<dbReference type="Gene3D" id="3.40.50.720">
    <property type="entry name" value="NAD(P)-binding Rossmann-like Domain"/>
    <property type="match status" value="1"/>
</dbReference>
<dbReference type="InterPro" id="IPR036291">
    <property type="entry name" value="NAD(P)-bd_dom_sf"/>
</dbReference>
<name>A0AA46PET9_9NOCA</name>
<evidence type="ECO:0000256" key="4">
    <source>
        <dbReference type="ARBA" id="ARBA00023098"/>
    </source>
</evidence>
<dbReference type="AlphaFoldDB" id="A0AA46PET9"/>
<comment type="similarity">
    <text evidence="1">Belongs to the short-chain dehydrogenases/reductases (SDR) family.</text>
</comment>
<dbReference type="EMBL" id="CP106982">
    <property type="protein sequence ID" value="UYF93582.1"/>
    <property type="molecule type" value="Genomic_DNA"/>
</dbReference>
<dbReference type="RefSeq" id="WP_044476301.1">
    <property type="nucleotide sequence ID" value="NZ_CAVJ010000195.1"/>
</dbReference>
<dbReference type="PRINTS" id="PR00081">
    <property type="entry name" value="GDHRDH"/>
</dbReference>
<dbReference type="FunFam" id="3.40.50.720:FF:000084">
    <property type="entry name" value="Short-chain dehydrogenase reductase"/>
    <property type="match status" value="1"/>
</dbReference>
<evidence type="ECO:0000313" key="7">
    <source>
        <dbReference type="EMBL" id="UYF93582.1"/>
    </source>
</evidence>
<evidence type="ECO:0000256" key="1">
    <source>
        <dbReference type="ARBA" id="ARBA00006484"/>
    </source>
</evidence>
<dbReference type="SUPFAM" id="SSF51735">
    <property type="entry name" value="NAD(P)-binding Rossmann-fold domains"/>
    <property type="match status" value="1"/>
</dbReference>
<feature type="region of interest" description="Disordered" evidence="6">
    <location>
        <begin position="277"/>
        <end position="307"/>
    </location>
</feature>
<evidence type="ECO:0000256" key="3">
    <source>
        <dbReference type="ARBA" id="ARBA00023027"/>
    </source>
</evidence>
<evidence type="ECO:0000256" key="6">
    <source>
        <dbReference type="SAM" id="MobiDB-lite"/>
    </source>
</evidence>
<dbReference type="PRINTS" id="PR00080">
    <property type="entry name" value="SDRFAMILY"/>
</dbReference>